<dbReference type="EC" id="6.1.1.20" evidence="12"/>
<dbReference type="RefSeq" id="WP_014026860.1">
    <property type="nucleotide sequence ID" value="NC_015931.1"/>
</dbReference>
<comment type="catalytic activity">
    <reaction evidence="12">
        <text>tRNA(Phe) + L-phenylalanine + ATP = L-phenylalanyl-tRNA(Phe) + AMP + diphosphate + H(+)</text>
        <dbReference type="Rhea" id="RHEA:19413"/>
        <dbReference type="Rhea" id="RHEA-COMP:9668"/>
        <dbReference type="Rhea" id="RHEA-COMP:9699"/>
        <dbReference type="ChEBI" id="CHEBI:15378"/>
        <dbReference type="ChEBI" id="CHEBI:30616"/>
        <dbReference type="ChEBI" id="CHEBI:33019"/>
        <dbReference type="ChEBI" id="CHEBI:58095"/>
        <dbReference type="ChEBI" id="CHEBI:78442"/>
        <dbReference type="ChEBI" id="CHEBI:78531"/>
        <dbReference type="ChEBI" id="CHEBI:456215"/>
        <dbReference type="EC" id="6.1.1.20"/>
    </reaction>
</comment>
<dbReference type="NCBIfam" id="TIGR00471">
    <property type="entry name" value="pheT_arch"/>
    <property type="match status" value="1"/>
</dbReference>
<dbReference type="CDD" id="cd00769">
    <property type="entry name" value="PheRS_beta_core"/>
    <property type="match status" value="1"/>
</dbReference>
<evidence type="ECO:0000313" key="14">
    <source>
        <dbReference type="EMBL" id="AEM39183.1"/>
    </source>
</evidence>
<feature type="binding site" evidence="12">
    <location>
        <position position="332"/>
    </location>
    <ligand>
        <name>Mg(2+)</name>
        <dbReference type="ChEBI" id="CHEBI:18420"/>
        <note>shared with alpha subunit</note>
    </ligand>
</feature>
<dbReference type="FunCoup" id="G0EGF8">
    <property type="interactions" value="248"/>
</dbReference>
<dbReference type="KEGG" id="pfm:Pyrfu_1324"/>
<dbReference type="PANTHER" id="PTHR10947">
    <property type="entry name" value="PHENYLALANYL-TRNA SYNTHETASE BETA CHAIN AND LEUCINE-RICH REPEAT-CONTAINING PROTEIN 47"/>
    <property type="match status" value="1"/>
</dbReference>
<dbReference type="GO" id="GO:0006432">
    <property type="term" value="P:phenylalanyl-tRNA aminoacylation"/>
    <property type="evidence" value="ECO:0007669"/>
    <property type="project" value="UniProtKB-UniRule"/>
</dbReference>
<evidence type="ECO:0000256" key="6">
    <source>
        <dbReference type="ARBA" id="ARBA00022723"/>
    </source>
</evidence>
<dbReference type="InterPro" id="IPR020825">
    <property type="entry name" value="Phe-tRNA_synthase-like_B3/B4"/>
</dbReference>
<feature type="binding site" evidence="12">
    <location>
        <position position="336"/>
    </location>
    <ligand>
        <name>Mg(2+)</name>
        <dbReference type="ChEBI" id="CHEBI:18420"/>
        <note>shared with alpha subunit</note>
    </ligand>
</feature>
<accession>G0EGF8</accession>
<dbReference type="InterPro" id="IPR045060">
    <property type="entry name" value="Phe-tRNA-ligase_IIc_bsu"/>
</dbReference>
<dbReference type="GO" id="GO:0000287">
    <property type="term" value="F:magnesium ion binding"/>
    <property type="evidence" value="ECO:0007669"/>
    <property type="project" value="InterPro"/>
</dbReference>
<dbReference type="Pfam" id="PF17759">
    <property type="entry name" value="tRNA_synthFbeta"/>
    <property type="match status" value="1"/>
</dbReference>
<dbReference type="SMART" id="SM00873">
    <property type="entry name" value="B3_4"/>
    <property type="match status" value="1"/>
</dbReference>
<dbReference type="PANTHER" id="PTHR10947:SF0">
    <property type="entry name" value="PHENYLALANINE--TRNA LIGASE BETA SUBUNIT"/>
    <property type="match status" value="1"/>
</dbReference>
<dbReference type="InterPro" id="IPR045864">
    <property type="entry name" value="aa-tRNA-synth_II/BPL/LPL"/>
</dbReference>
<dbReference type="InterPro" id="IPR041616">
    <property type="entry name" value="PheRS_beta_core"/>
</dbReference>
<dbReference type="Gene3D" id="3.30.56.10">
    <property type="match status" value="2"/>
</dbReference>
<dbReference type="SUPFAM" id="SSF55681">
    <property type="entry name" value="Class II aaRS and biotin synthetases"/>
    <property type="match status" value="1"/>
</dbReference>
<evidence type="ECO:0000256" key="9">
    <source>
        <dbReference type="ARBA" id="ARBA00022842"/>
    </source>
</evidence>
<dbReference type="InterPro" id="IPR022918">
    <property type="entry name" value="Phe_tRNA_ligase_beta2_arc"/>
</dbReference>
<dbReference type="PROSITE" id="PS51483">
    <property type="entry name" value="B5"/>
    <property type="match status" value="1"/>
</dbReference>
<dbReference type="OrthoDB" id="10073at2157"/>
<evidence type="ECO:0000256" key="4">
    <source>
        <dbReference type="ARBA" id="ARBA00022490"/>
    </source>
</evidence>
<keyword evidence="7 12" id="KW-0547">Nucleotide-binding</keyword>
<dbReference type="GeneID" id="11138507"/>
<dbReference type="InterPro" id="IPR009061">
    <property type="entry name" value="DNA-bd_dom_put_sf"/>
</dbReference>
<keyword evidence="5 12" id="KW-0436">Ligase</keyword>
<dbReference type="Gene3D" id="3.30.930.10">
    <property type="entry name" value="Bira Bifunctional Protein, Domain 2"/>
    <property type="match status" value="1"/>
</dbReference>
<evidence type="ECO:0000259" key="13">
    <source>
        <dbReference type="PROSITE" id="PS51483"/>
    </source>
</evidence>
<keyword evidence="8 12" id="KW-0067">ATP-binding</keyword>
<dbReference type="GO" id="GO:0005524">
    <property type="term" value="F:ATP binding"/>
    <property type="evidence" value="ECO:0007669"/>
    <property type="project" value="UniProtKB-UniRule"/>
</dbReference>
<dbReference type="InterPro" id="IPR004531">
    <property type="entry name" value="Phe-tRNA-synth_IIc_bsu_arc_euk"/>
</dbReference>
<organism evidence="14 15">
    <name type="scientific">Pyrolobus fumarii (strain DSM 11204 / 1A)</name>
    <dbReference type="NCBI Taxonomy" id="694429"/>
    <lineage>
        <taxon>Archaea</taxon>
        <taxon>Thermoproteota</taxon>
        <taxon>Thermoprotei</taxon>
        <taxon>Desulfurococcales</taxon>
        <taxon>Pyrodictiaceae</taxon>
        <taxon>Pyrolobus</taxon>
    </lineage>
</organism>
<dbReference type="SUPFAM" id="SSF46955">
    <property type="entry name" value="Putative DNA-binding domain"/>
    <property type="match status" value="2"/>
</dbReference>
<feature type="domain" description="B5" evidence="13">
    <location>
        <begin position="273"/>
        <end position="348"/>
    </location>
</feature>
<dbReference type="AlphaFoldDB" id="G0EGF8"/>
<dbReference type="GO" id="GO:0004826">
    <property type="term" value="F:phenylalanine-tRNA ligase activity"/>
    <property type="evidence" value="ECO:0007669"/>
    <property type="project" value="UniProtKB-UniRule"/>
</dbReference>
<dbReference type="InterPro" id="IPR005146">
    <property type="entry name" value="B3/B4_tRNA-bd"/>
</dbReference>
<evidence type="ECO:0000256" key="5">
    <source>
        <dbReference type="ARBA" id="ARBA00022598"/>
    </source>
</evidence>
<evidence type="ECO:0000256" key="2">
    <source>
        <dbReference type="ARBA" id="ARBA00004496"/>
    </source>
</evidence>
<comment type="subcellular location">
    <subcellularLocation>
        <location evidence="2 12">Cytoplasm</location>
    </subcellularLocation>
</comment>
<gene>
    <name evidence="12" type="primary">pheT</name>
    <name evidence="14" type="ordered locus">Pyrfu_1324</name>
</gene>
<evidence type="ECO:0000256" key="3">
    <source>
        <dbReference type="ARBA" id="ARBA00007438"/>
    </source>
</evidence>
<comment type="similarity">
    <text evidence="3 12">Belongs to the phenylalanyl-tRNA synthetase beta subunit family. Type 2 subfamily.</text>
</comment>
<name>G0EGF8_PYRF1</name>
<evidence type="ECO:0000256" key="8">
    <source>
        <dbReference type="ARBA" id="ARBA00022840"/>
    </source>
</evidence>
<protein>
    <recommendedName>
        <fullName evidence="12">Phenylalanine--tRNA ligase beta subunit</fullName>
        <ecNumber evidence="12">6.1.1.20</ecNumber>
    </recommendedName>
    <alternativeName>
        <fullName evidence="12">Phenylalanyl-tRNA synthetase beta subunit</fullName>
        <shortName evidence="12">PheRS</shortName>
    </alternativeName>
</protein>
<dbReference type="GO" id="GO:0003723">
    <property type="term" value="F:RNA binding"/>
    <property type="evidence" value="ECO:0007669"/>
    <property type="project" value="InterPro"/>
</dbReference>
<evidence type="ECO:0000313" key="15">
    <source>
        <dbReference type="Proteomes" id="UP000001037"/>
    </source>
</evidence>
<dbReference type="Pfam" id="PF03484">
    <property type="entry name" value="B5"/>
    <property type="match status" value="1"/>
</dbReference>
<keyword evidence="4 12" id="KW-0963">Cytoplasm</keyword>
<comment type="subunit">
    <text evidence="12">Tetramer of two alpha and two beta subunits.</text>
</comment>
<feature type="binding site" evidence="12">
    <location>
        <position position="335"/>
    </location>
    <ligand>
        <name>Mg(2+)</name>
        <dbReference type="ChEBI" id="CHEBI:18420"/>
        <note>shared with alpha subunit</note>
    </ligand>
</feature>
<feature type="binding site" evidence="12">
    <location>
        <position position="326"/>
    </location>
    <ligand>
        <name>Mg(2+)</name>
        <dbReference type="ChEBI" id="CHEBI:18420"/>
        <note>shared with alpha subunit</note>
    </ligand>
</feature>
<proteinExistence type="inferred from homology"/>
<dbReference type="InterPro" id="IPR005147">
    <property type="entry name" value="tRNA_synthase_B5-dom"/>
</dbReference>
<evidence type="ECO:0000256" key="7">
    <source>
        <dbReference type="ARBA" id="ARBA00022741"/>
    </source>
</evidence>
<comment type="cofactor">
    <cofactor evidence="1 12">
        <name>Mg(2+)</name>
        <dbReference type="ChEBI" id="CHEBI:18420"/>
    </cofactor>
</comment>
<sequence>MPTLRFLAPRLFEAIGSSVTRQELEELLFRLKCETEWGEGDEVYVEVNADRPDMFSVEGIARAVRGLLGIETGLPSYEHVPSGFTLRVESVPSRPFIAAGVVYDVYVDGVFLEELIQFQEKLHETLGRGRRRVAIGIHDLEKVPSKNLVYREVNIDEVRFTPLHGDREMSVREILAETEQGRKYGAISLRGDRHPVFATEDGVVLSLPPVINADVTRVEPGTRHLLIDVTGTSWEAVKQVLNVLVYTLAERSRSKRVGIVRLVGAPESETPVWSTRSITASHERIVAWLGARLEPSDVVDALERMRHNAEYDAGAYTVEAAPYRVDVSTWVDVAEDVAIGIGYDRVGWQAPPPTTRGSLSPIRGLERSIRVILAGYGFQEVYSFTLTSCERQEELGAVPTTMLVRVANPVSRELACLRASITPQLLELAAQNQHIVPLRIFEMGDVALVDESRPEKVRIEKHLAILLMDERVGYEDIQSYVWGLVRLLGDEIREVEEVDHPLLIPGRAARIKTRDGLEGILGEVHPAHLEKLEIRYPVAIAELRYDTVAKPRLANPYKALHSS</sequence>
<dbReference type="Gene3D" id="3.50.40.10">
    <property type="entry name" value="Phenylalanyl-trna Synthetase, Chain B, domain 3"/>
    <property type="match status" value="1"/>
</dbReference>
<dbReference type="eggNOG" id="arCOG00412">
    <property type="taxonomic scope" value="Archaea"/>
</dbReference>
<dbReference type="InParanoid" id="G0EGF8"/>
<keyword evidence="9 12" id="KW-0460">Magnesium</keyword>
<evidence type="ECO:0000256" key="10">
    <source>
        <dbReference type="ARBA" id="ARBA00022917"/>
    </source>
</evidence>
<keyword evidence="10 12" id="KW-0648">Protein biosynthesis</keyword>
<keyword evidence="6 12" id="KW-0479">Metal-binding</keyword>
<dbReference type="STRING" id="694429.Pyrfu_1324"/>
<dbReference type="SMART" id="SM00874">
    <property type="entry name" value="B5"/>
    <property type="match status" value="1"/>
</dbReference>
<dbReference type="Proteomes" id="UP000001037">
    <property type="component" value="Chromosome"/>
</dbReference>
<dbReference type="GO" id="GO:0009328">
    <property type="term" value="C:phenylalanine-tRNA ligase complex"/>
    <property type="evidence" value="ECO:0007669"/>
    <property type="project" value="TreeGrafter"/>
</dbReference>
<evidence type="ECO:0000256" key="1">
    <source>
        <dbReference type="ARBA" id="ARBA00001946"/>
    </source>
</evidence>
<keyword evidence="11 12" id="KW-0030">Aminoacyl-tRNA synthetase</keyword>
<evidence type="ECO:0000256" key="11">
    <source>
        <dbReference type="ARBA" id="ARBA00023146"/>
    </source>
</evidence>
<keyword evidence="15" id="KW-1185">Reference proteome</keyword>
<dbReference type="HOGENOM" id="CLU_020279_3_0_2"/>
<dbReference type="HAMAP" id="MF_00284">
    <property type="entry name" value="Phe_tRNA_synth_beta2"/>
    <property type="match status" value="1"/>
</dbReference>
<dbReference type="EMBL" id="CP002838">
    <property type="protein sequence ID" value="AEM39183.1"/>
    <property type="molecule type" value="Genomic_DNA"/>
</dbReference>
<evidence type="ECO:0000256" key="12">
    <source>
        <dbReference type="HAMAP-Rule" id="MF_00284"/>
    </source>
</evidence>
<reference evidence="14 15" key="1">
    <citation type="journal article" date="2011" name="Stand. Genomic Sci.">
        <title>Complete genome sequence of the hyperthermophilic chemolithoautotroph Pyrolobus fumarii type strain (1A).</title>
        <authorList>
            <person name="Anderson I."/>
            <person name="Goker M."/>
            <person name="Nolan M."/>
            <person name="Lucas S."/>
            <person name="Hammon N."/>
            <person name="Deshpande S."/>
            <person name="Cheng J.F."/>
            <person name="Tapia R."/>
            <person name="Han C."/>
            <person name="Goodwin L."/>
            <person name="Pitluck S."/>
            <person name="Huntemann M."/>
            <person name="Liolios K."/>
            <person name="Ivanova N."/>
            <person name="Pagani I."/>
            <person name="Mavromatis K."/>
            <person name="Ovchinikova G."/>
            <person name="Pati A."/>
            <person name="Chen A."/>
            <person name="Palaniappan K."/>
            <person name="Land M."/>
            <person name="Hauser L."/>
            <person name="Brambilla E.M."/>
            <person name="Huber H."/>
            <person name="Yasawong M."/>
            <person name="Rohde M."/>
            <person name="Spring S."/>
            <person name="Abt B."/>
            <person name="Sikorski J."/>
            <person name="Wirth R."/>
            <person name="Detter J.C."/>
            <person name="Woyke T."/>
            <person name="Bristow J."/>
            <person name="Eisen J.A."/>
            <person name="Markowitz V."/>
            <person name="Hugenholtz P."/>
            <person name="Kyrpides N.C."/>
            <person name="Klenk H.P."/>
            <person name="Lapidus A."/>
        </authorList>
    </citation>
    <scope>NUCLEOTIDE SEQUENCE [LARGE SCALE GENOMIC DNA]</scope>
    <source>
        <strain evidence="15">DSM 11204 / 1A</strain>
    </source>
</reference>